<comment type="caution">
    <text evidence="1">The sequence shown here is derived from an EMBL/GenBank/DDBJ whole genome shotgun (WGS) entry which is preliminary data.</text>
</comment>
<sequence>MELSDFLLWLGCMELDLRRLKAVWDRVGMPFELWLGRGLPLDPYLRGYLFDILRKAYKPNKYLFLPPLSLYPSEVSAWFTESSLMRAWMGQWLDYVRWYHTTASSQ</sequence>
<dbReference type="OrthoDB" id="1750590at2759"/>
<reference evidence="2" key="1">
    <citation type="journal article" date="2020" name="Nat. Commun.">
        <title>Genome sequence of the cluster root forming white lupin.</title>
        <authorList>
            <person name="Hufnagel B."/>
            <person name="Marques A."/>
            <person name="Soriano A."/>
            <person name="Marques L."/>
            <person name="Divol F."/>
            <person name="Doumas P."/>
            <person name="Sallet E."/>
            <person name="Mancinotti D."/>
            <person name="Carrere S."/>
            <person name="Marande W."/>
            <person name="Arribat S."/>
            <person name="Keller J."/>
            <person name="Huneau C."/>
            <person name="Blein T."/>
            <person name="Aime D."/>
            <person name="Laguerre M."/>
            <person name="Taylor J."/>
            <person name="Schubert V."/>
            <person name="Nelson M."/>
            <person name="Geu-Flores F."/>
            <person name="Crespi M."/>
            <person name="Gallardo-Guerrero K."/>
            <person name="Delaux P.-M."/>
            <person name="Salse J."/>
            <person name="Berges H."/>
            <person name="Guyot R."/>
            <person name="Gouzy J."/>
            <person name="Peret B."/>
        </authorList>
    </citation>
    <scope>NUCLEOTIDE SEQUENCE [LARGE SCALE GENOMIC DNA]</scope>
    <source>
        <strain evidence="2">cv. Amiga</strain>
    </source>
</reference>
<organism evidence="1 2">
    <name type="scientific">Lupinus albus</name>
    <name type="common">White lupine</name>
    <name type="synonym">Lupinus termis</name>
    <dbReference type="NCBI Taxonomy" id="3870"/>
    <lineage>
        <taxon>Eukaryota</taxon>
        <taxon>Viridiplantae</taxon>
        <taxon>Streptophyta</taxon>
        <taxon>Embryophyta</taxon>
        <taxon>Tracheophyta</taxon>
        <taxon>Spermatophyta</taxon>
        <taxon>Magnoliopsida</taxon>
        <taxon>eudicotyledons</taxon>
        <taxon>Gunneridae</taxon>
        <taxon>Pentapetalae</taxon>
        <taxon>rosids</taxon>
        <taxon>fabids</taxon>
        <taxon>Fabales</taxon>
        <taxon>Fabaceae</taxon>
        <taxon>Papilionoideae</taxon>
        <taxon>50 kb inversion clade</taxon>
        <taxon>genistoids sensu lato</taxon>
        <taxon>core genistoids</taxon>
        <taxon>Genisteae</taxon>
        <taxon>Lupinus</taxon>
    </lineage>
</organism>
<evidence type="ECO:0000313" key="2">
    <source>
        <dbReference type="Proteomes" id="UP000447434"/>
    </source>
</evidence>
<evidence type="ECO:0000313" key="1">
    <source>
        <dbReference type="EMBL" id="KAE9584281.1"/>
    </source>
</evidence>
<keyword evidence="1" id="KW-0496">Mitochondrion</keyword>
<name>A0A6A4N5D9_LUPAL</name>
<dbReference type="AlphaFoldDB" id="A0A6A4N5D9"/>
<geneLocation type="mitochondrion" evidence="1"/>
<dbReference type="EMBL" id="WOCE01000049">
    <property type="protein sequence ID" value="KAE9584281.1"/>
    <property type="molecule type" value="Genomic_DNA"/>
</dbReference>
<gene>
    <name evidence="1" type="ORF">Lalb_Chr00c24g0406801</name>
</gene>
<proteinExistence type="predicted"/>
<protein>
    <submittedName>
        <fullName evidence="1">Uncharacterized protein</fullName>
    </submittedName>
</protein>
<accession>A0A6A4N5D9</accession>
<keyword evidence="2" id="KW-1185">Reference proteome</keyword>
<dbReference type="Proteomes" id="UP000447434">
    <property type="component" value="Unassembled WGS sequence"/>
</dbReference>